<dbReference type="Proteomes" id="UP001066276">
    <property type="component" value="Chromosome 4_2"/>
</dbReference>
<evidence type="ECO:0000313" key="2">
    <source>
        <dbReference type="EMBL" id="KAJ1162252.1"/>
    </source>
</evidence>
<dbReference type="AlphaFoldDB" id="A0AAV7SCI9"/>
<feature type="region of interest" description="Disordered" evidence="1">
    <location>
        <begin position="1"/>
        <end position="74"/>
    </location>
</feature>
<evidence type="ECO:0000313" key="3">
    <source>
        <dbReference type="Proteomes" id="UP001066276"/>
    </source>
</evidence>
<dbReference type="EMBL" id="JANPWB010000008">
    <property type="protein sequence ID" value="KAJ1162252.1"/>
    <property type="molecule type" value="Genomic_DNA"/>
</dbReference>
<comment type="caution">
    <text evidence="2">The sequence shown here is derived from an EMBL/GenBank/DDBJ whole genome shotgun (WGS) entry which is preliminary data.</text>
</comment>
<organism evidence="2 3">
    <name type="scientific">Pleurodeles waltl</name>
    <name type="common">Iberian ribbed newt</name>
    <dbReference type="NCBI Taxonomy" id="8319"/>
    <lineage>
        <taxon>Eukaryota</taxon>
        <taxon>Metazoa</taxon>
        <taxon>Chordata</taxon>
        <taxon>Craniata</taxon>
        <taxon>Vertebrata</taxon>
        <taxon>Euteleostomi</taxon>
        <taxon>Amphibia</taxon>
        <taxon>Batrachia</taxon>
        <taxon>Caudata</taxon>
        <taxon>Salamandroidea</taxon>
        <taxon>Salamandridae</taxon>
        <taxon>Pleurodelinae</taxon>
        <taxon>Pleurodeles</taxon>
    </lineage>
</organism>
<proteinExistence type="predicted"/>
<sequence>MPLRSASRGPDQEPVIPRCSRAAPGPGPASHLHSESQSGSLALRGQAPNSAALPHPAGAVSQGHDRTPLPPVRHQLPSYVCSPASWPARLHRALSLTVTFLNRRVGNSPPGASA</sequence>
<evidence type="ECO:0000256" key="1">
    <source>
        <dbReference type="SAM" id="MobiDB-lite"/>
    </source>
</evidence>
<name>A0AAV7SCI9_PLEWA</name>
<reference evidence="2" key="1">
    <citation type="journal article" date="2022" name="bioRxiv">
        <title>Sequencing and chromosome-scale assembly of the giantPleurodeles waltlgenome.</title>
        <authorList>
            <person name="Brown T."/>
            <person name="Elewa A."/>
            <person name="Iarovenko S."/>
            <person name="Subramanian E."/>
            <person name="Araus A.J."/>
            <person name="Petzold A."/>
            <person name="Susuki M."/>
            <person name="Suzuki K.-i.T."/>
            <person name="Hayashi T."/>
            <person name="Toyoda A."/>
            <person name="Oliveira C."/>
            <person name="Osipova E."/>
            <person name="Leigh N.D."/>
            <person name="Simon A."/>
            <person name="Yun M.H."/>
        </authorList>
    </citation>
    <scope>NUCLEOTIDE SEQUENCE</scope>
    <source>
        <strain evidence="2">20211129_DDA</strain>
        <tissue evidence="2">Liver</tissue>
    </source>
</reference>
<gene>
    <name evidence="2" type="ORF">NDU88_002720</name>
</gene>
<keyword evidence="3" id="KW-1185">Reference proteome</keyword>
<protein>
    <submittedName>
        <fullName evidence="2">Uncharacterized protein</fullName>
    </submittedName>
</protein>
<accession>A0AAV7SCI9</accession>